<dbReference type="KEGG" id="tps:THAPSDRAFT_11224"/>
<evidence type="ECO:0000259" key="2">
    <source>
        <dbReference type="PROSITE" id="PS50181"/>
    </source>
</evidence>
<feature type="compositionally biased region" description="Basic and acidic residues" evidence="1">
    <location>
        <begin position="8"/>
        <end position="25"/>
    </location>
</feature>
<proteinExistence type="predicted"/>
<dbReference type="GeneID" id="7449942"/>
<protein>
    <recommendedName>
        <fullName evidence="2">F-box domain-containing protein</fullName>
    </recommendedName>
</protein>
<keyword evidence="4" id="KW-1185">Reference proteome</keyword>
<dbReference type="EMBL" id="DS999419">
    <property type="protein sequence ID" value="EED86796.1"/>
    <property type="molecule type" value="Genomic_DNA"/>
</dbReference>
<accession>B8LDE6</accession>
<feature type="region of interest" description="Disordered" evidence="1">
    <location>
        <begin position="1"/>
        <end position="86"/>
    </location>
</feature>
<sequence>MSSDEEESKPPAERSKATNEEDRKPPARAARKCKRTAKYEESDDGEEEDNWSPPPPPKKPGSVDRGNAKSTKAKGNKLKASSPPLDSNGIMLELPIEVLPCIMEYLGPFDLYRTSMCCKFLKASLTTSTVVRSAMLHGGNPAKTIEELYKIMSQRAMHVPSPLRLMRLVVGKRCEFCNDNNVKCVRPKAGVMVCWPCLSRRRDSLNGFVEGYDTIIANPRVNSVAKSSGFGEKHYLWVRERTDAAGEKIGSIILRKHISQMANHSAGVDDFITNVLNAPADEEYEEFITTYTSFKGTCVTIAKERREAKMERSKEREETRNAKIEQMFTDLAVMVDESVRVIALEREDPELYSKKRMKIHFVDQLLQPLLSAPSKIKPKLLKEIAHKINRNLGLIGEKNFLGLAFLSEEDPFEAALKEQFGPQLADMACLFGLGFRDFVDDKFFYLLENNLLIASFARLKHNDLSCFFLPDGEDSPAAFVWLAKTIWFMKLEGVNELAVYGGADDDTIESDDVFTKAYIDGKELFEKAWPALQEYDRWVNEHTAGPDAAFEKNSRLRAVCRSPKSVELLVERKFELLGTPE</sequence>
<dbReference type="AlphaFoldDB" id="B8LDE6"/>
<gene>
    <name evidence="3" type="ORF">THAPSDRAFT_11224</name>
</gene>
<evidence type="ECO:0000313" key="3">
    <source>
        <dbReference type="EMBL" id="EED86796.1"/>
    </source>
</evidence>
<dbReference type="RefSeq" id="XP_002297068.1">
    <property type="nucleotide sequence ID" value="XM_002297032.1"/>
</dbReference>
<feature type="compositionally biased region" description="Acidic residues" evidence="1">
    <location>
        <begin position="41"/>
        <end position="50"/>
    </location>
</feature>
<dbReference type="InterPro" id="IPR001810">
    <property type="entry name" value="F-box_dom"/>
</dbReference>
<name>B8LDE6_THAPS</name>
<dbReference type="PaxDb" id="35128-Thaps11224"/>
<dbReference type="eggNOG" id="ENOG502T07A">
    <property type="taxonomic scope" value="Eukaryota"/>
</dbReference>
<dbReference type="Pfam" id="PF00646">
    <property type="entry name" value="F-box"/>
    <property type="match status" value="1"/>
</dbReference>
<evidence type="ECO:0000256" key="1">
    <source>
        <dbReference type="SAM" id="MobiDB-lite"/>
    </source>
</evidence>
<dbReference type="OMA" id="KEWRFAN"/>
<organism evidence="3 4">
    <name type="scientific">Thalassiosira pseudonana</name>
    <name type="common">Marine diatom</name>
    <name type="synonym">Cyclotella nana</name>
    <dbReference type="NCBI Taxonomy" id="35128"/>
    <lineage>
        <taxon>Eukaryota</taxon>
        <taxon>Sar</taxon>
        <taxon>Stramenopiles</taxon>
        <taxon>Ochrophyta</taxon>
        <taxon>Bacillariophyta</taxon>
        <taxon>Coscinodiscophyceae</taxon>
        <taxon>Thalassiosirophycidae</taxon>
        <taxon>Thalassiosirales</taxon>
        <taxon>Thalassiosiraceae</taxon>
        <taxon>Thalassiosira</taxon>
    </lineage>
</organism>
<reference evidence="3 4" key="2">
    <citation type="journal article" date="2008" name="Nature">
        <title>The Phaeodactylum genome reveals the evolutionary history of diatom genomes.</title>
        <authorList>
            <person name="Bowler C."/>
            <person name="Allen A.E."/>
            <person name="Badger J.H."/>
            <person name="Grimwood J."/>
            <person name="Jabbari K."/>
            <person name="Kuo A."/>
            <person name="Maheswari U."/>
            <person name="Martens C."/>
            <person name="Maumus F."/>
            <person name="Otillar R.P."/>
            <person name="Rayko E."/>
            <person name="Salamov A."/>
            <person name="Vandepoele K."/>
            <person name="Beszteri B."/>
            <person name="Gruber A."/>
            <person name="Heijde M."/>
            <person name="Katinka M."/>
            <person name="Mock T."/>
            <person name="Valentin K."/>
            <person name="Verret F."/>
            <person name="Berges J.A."/>
            <person name="Brownlee C."/>
            <person name="Cadoret J.P."/>
            <person name="Chiovitti A."/>
            <person name="Choi C.J."/>
            <person name="Coesel S."/>
            <person name="De Martino A."/>
            <person name="Detter J.C."/>
            <person name="Durkin C."/>
            <person name="Falciatore A."/>
            <person name="Fournet J."/>
            <person name="Haruta M."/>
            <person name="Huysman M.J."/>
            <person name="Jenkins B.D."/>
            <person name="Jiroutova K."/>
            <person name="Jorgensen R.E."/>
            <person name="Joubert Y."/>
            <person name="Kaplan A."/>
            <person name="Kroger N."/>
            <person name="Kroth P.G."/>
            <person name="La Roche J."/>
            <person name="Lindquist E."/>
            <person name="Lommer M."/>
            <person name="Martin-Jezequel V."/>
            <person name="Lopez P.J."/>
            <person name="Lucas S."/>
            <person name="Mangogna M."/>
            <person name="McGinnis K."/>
            <person name="Medlin L.K."/>
            <person name="Montsant A."/>
            <person name="Oudot-Le Secq M.P."/>
            <person name="Napoli C."/>
            <person name="Obornik M."/>
            <person name="Parker M.S."/>
            <person name="Petit J.L."/>
            <person name="Porcel B.M."/>
            <person name="Poulsen N."/>
            <person name="Robison M."/>
            <person name="Rychlewski L."/>
            <person name="Rynearson T.A."/>
            <person name="Schmutz J."/>
            <person name="Shapiro H."/>
            <person name="Siaut M."/>
            <person name="Stanley M."/>
            <person name="Sussman M.R."/>
            <person name="Taylor A.R."/>
            <person name="Vardi A."/>
            <person name="von Dassow P."/>
            <person name="Vyverman W."/>
            <person name="Willis A."/>
            <person name="Wyrwicz L.S."/>
            <person name="Rokhsar D.S."/>
            <person name="Weissenbach J."/>
            <person name="Armbrust E.V."/>
            <person name="Green B.R."/>
            <person name="Van de Peer Y."/>
            <person name="Grigoriev I.V."/>
        </authorList>
    </citation>
    <scope>NUCLEOTIDE SEQUENCE [LARGE SCALE GENOMIC DNA]</scope>
    <source>
        <strain evidence="3 4">CCMP1335</strain>
    </source>
</reference>
<dbReference type="SUPFAM" id="SSF81383">
    <property type="entry name" value="F-box domain"/>
    <property type="match status" value="1"/>
</dbReference>
<dbReference type="HOGENOM" id="CLU_469738_0_0_1"/>
<dbReference type="InterPro" id="IPR036047">
    <property type="entry name" value="F-box-like_dom_sf"/>
</dbReference>
<evidence type="ECO:0000313" key="4">
    <source>
        <dbReference type="Proteomes" id="UP000001449"/>
    </source>
</evidence>
<dbReference type="InParanoid" id="B8LDE6"/>
<reference evidence="3 4" key="1">
    <citation type="journal article" date="2004" name="Science">
        <title>The genome of the diatom Thalassiosira pseudonana: ecology, evolution, and metabolism.</title>
        <authorList>
            <person name="Armbrust E.V."/>
            <person name="Berges J.A."/>
            <person name="Bowler C."/>
            <person name="Green B.R."/>
            <person name="Martinez D."/>
            <person name="Putnam N.H."/>
            <person name="Zhou S."/>
            <person name="Allen A.E."/>
            <person name="Apt K.E."/>
            <person name="Bechner M."/>
            <person name="Brzezinski M.A."/>
            <person name="Chaal B.K."/>
            <person name="Chiovitti A."/>
            <person name="Davis A.K."/>
            <person name="Demarest M.S."/>
            <person name="Detter J.C."/>
            <person name="Glavina T."/>
            <person name="Goodstein D."/>
            <person name="Hadi M.Z."/>
            <person name="Hellsten U."/>
            <person name="Hildebrand M."/>
            <person name="Jenkins B.D."/>
            <person name="Jurka J."/>
            <person name="Kapitonov V.V."/>
            <person name="Kroger N."/>
            <person name="Lau W.W."/>
            <person name="Lane T.W."/>
            <person name="Larimer F.W."/>
            <person name="Lippmeier J.C."/>
            <person name="Lucas S."/>
            <person name="Medina M."/>
            <person name="Montsant A."/>
            <person name="Obornik M."/>
            <person name="Parker M.S."/>
            <person name="Palenik B."/>
            <person name="Pazour G.J."/>
            <person name="Richardson P.M."/>
            <person name="Rynearson T.A."/>
            <person name="Saito M.A."/>
            <person name="Schwartz D.C."/>
            <person name="Thamatrakoln K."/>
            <person name="Valentin K."/>
            <person name="Vardi A."/>
            <person name="Wilkerson F.P."/>
            <person name="Rokhsar D.S."/>
        </authorList>
    </citation>
    <scope>NUCLEOTIDE SEQUENCE [LARGE SCALE GENOMIC DNA]</scope>
    <source>
        <strain evidence="3 4">CCMP1335</strain>
    </source>
</reference>
<dbReference type="PROSITE" id="PS50181">
    <property type="entry name" value="FBOX"/>
    <property type="match status" value="1"/>
</dbReference>
<dbReference type="CDD" id="cd09917">
    <property type="entry name" value="F-box_SF"/>
    <property type="match status" value="1"/>
</dbReference>
<feature type="domain" description="F-box" evidence="2">
    <location>
        <begin position="88"/>
        <end position="134"/>
    </location>
</feature>
<dbReference type="Proteomes" id="UP000001449">
    <property type="component" value="Unassembled WGS sequence"/>
</dbReference>